<dbReference type="GO" id="GO:0006338">
    <property type="term" value="P:chromatin remodeling"/>
    <property type="evidence" value="ECO:0007669"/>
    <property type="project" value="InterPro"/>
</dbReference>
<dbReference type="GO" id="GO:0005634">
    <property type="term" value="C:nucleus"/>
    <property type="evidence" value="ECO:0007669"/>
    <property type="project" value="UniProtKB-SubCell"/>
</dbReference>
<dbReference type="SUPFAM" id="SSF50978">
    <property type="entry name" value="WD40 repeat-like"/>
    <property type="match status" value="2"/>
</dbReference>
<feature type="domain" description="CAF1B/HIR1 beta-propeller" evidence="13">
    <location>
        <begin position="26"/>
        <end position="363"/>
    </location>
</feature>
<dbReference type="Proteomes" id="UP000271241">
    <property type="component" value="Unassembled WGS sequence"/>
</dbReference>
<keyword evidence="15" id="KW-1185">Reference proteome</keyword>
<comment type="subcellular location">
    <subcellularLocation>
        <location evidence="1 10">Nucleus</location>
    </subcellularLocation>
</comment>
<feature type="compositionally biased region" description="Polar residues" evidence="11">
    <location>
        <begin position="425"/>
        <end position="435"/>
    </location>
</feature>
<protein>
    <recommendedName>
        <fullName evidence="10">Protein HIR</fullName>
    </recommendedName>
</protein>
<dbReference type="OrthoDB" id="1741719at2759"/>
<gene>
    <name evidence="14" type="ORF">THASP1DRAFT_29967</name>
</gene>
<keyword evidence="6 10" id="KW-0805">Transcription regulation</keyword>
<dbReference type="GO" id="GO:0006355">
    <property type="term" value="P:regulation of DNA-templated transcription"/>
    <property type="evidence" value="ECO:0007669"/>
    <property type="project" value="InterPro"/>
</dbReference>
<feature type="repeat" description="WD" evidence="9">
    <location>
        <begin position="21"/>
        <end position="46"/>
    </location>
</feature>
<feature type="compositionally biased region" description="Polar residues" evidence="11">
    <location>
        <begin position="475"/>
        <end position="486"/>
    </location>
</feature>
<evidence type="ECO:0000256" key="7">
    <source>
        <dbReference type="ARBA" id="ARBA00023163"/>
    </source>
</evidence>
<accession>A0A4P9XQC6</accession>
<keyword evidence="4 10" id="KW-0677">Repeat</keyword>
<feature type="repeat" description="WD" evidence="9">
    <location>
        <begin position="172"/>
        <end position="213"/>
    </location>
</feature>
<comment type="function">
    <text evidence="10">Required for replication-independent chromatin assembly and for the periodic repression of histone gene transcription during the cell cycle.</text>
</comment>
<dbReference type="GO" id="GO:0031491">
    <property type="term" value="F:nucleosome binding"/>
    <property type="evidence" value="ECO:0007669"/>
    <property type="project" value="TreeGrafter"/>
</dbReference>
<keyword evidence="7 10" id="KW-0804">Transcription</keyword>
<dbReference type="AlphaFoldDB" id="A0A4P9XQC6"/>
<feature type="repeat" description="WD" evidence="9">
    <location>
        <begin position="67"/>
        <end position="103"/>
    </location>
</feature>
<feature type="region of interest" description="Disordered" evidence="11">
    <location>
        <begin position="475"/>
        <end position="532"/>
    </location>
</feature>
<keyword evidence="3 9" id="KW-0853">WD repeat</keyword>
<keyword evidence="8 10" id="KW-0539">Nucleus</keyword>
<evidence type="ECO:0000256" key="1">
    <source>
        <dbReference type="ARBA" id="ARBA00004123"/>
    </source>
</evidence>
<sequence length="942" mass="101570">MYISKPAWIGHLDERQRPVNIFSIDAHPDGTRLATGGLDTKVKIWSTAPLFRDNTTAEPEGALLCTLALHDGAVLCVRWSNDDGRFLASGSDDKIIVIWTLDTAQGGFGGVFGSLDGAQNLENWKAVKRLVGHESDVTDLAWSADNAYLASCGLDSKVIVWDGSTFEMVKTLTQHQGFVKGITWDPAGKFLATQSDDKSVILWRVADWQTEKVISEPYATAASTTFFRRLSWSPDGSQLATANAANSGLPSAAVITRDTWRSDVHFVGHDAAVEVVRFNPRIFRSAKASDDATAAPFCTVCAVGSQDHSVTFWTTPRPRPLLVARDVFQHSVLDIAWSQDGLTAFVCSFDGSVAVIQFGADELGESLTANEQDAYFSSLGLQRKTVRLAETPEQLSLEEEHAVARATQASSRLANLMGDSGAGTIRNSSDRQSTSAAPMVTAPLPPPPPSTPVQQRVTITADGRKRIQPLFVRSMTGTPSRQSNTFVPPAPPTPGIRRDTAASLSKVEEHTTARSEPLEVSPPSRAMPPGGLESIVVGQKRLRVGDDDMNAAGTNGKQQSRPATVTRPAFIAPELAVSAIRLSVPKVQSTFFRSGISDAALVYECQNPTSGKVAAKIVCSRQGSILWRQALPSAILLLVASSMFSAAACEDGTLHLFSPAGRRLLPCLCLSAPASFIDCNGHYLMCLTSAGLVHVWDVSRRKAVLANESIAPLLFSEPAVSDEPSESVTITDARVQANGVVLLCTSNGCAFAFDADMRVWSRVVDAWYSASEFYAPVTGLLGQQAAGGPLAVAQVTAGCTQALQQRAIAGELLQTDRELQKIIAMSHLESQVASARLLMSPDEYQHWLINYARRLASEAAVERAAELCRELFGPSYPTASNATTTLRQPSQPVDWEPTVLGLVKHDLLRSVLPILANNRDLQRLAHEYTEALQRSSDVAARR</sequence>
<dbReference type="GO" id="GO:0000785">
    <property type="term" value="C:chromatin"/>
    <property type="evidence" value="ECO:0007669"/>
    <property type="project" value="TreeGrafter"/>
</dbReference>
<reference evidence="15" key="1">
    <citation type="journal article" date="2018" name="Nat. Microbiol.">
        <title>Leveraging single-cell genomics to expand the fungal tree of life.</title>
        <authorList>
            <person name="Ahrendt S.R."/>
            <person name="Quandt C.A."/>
            <person name="Ciobanu D."/>
            <person name="Clum A."/>
            <person name="Salamov A."/>
            <person name="Andreopoulos B."/>
            <person name="Cheng J.F."/>
            <person name="Woyke T."/>
            <person name="Pelin A."/>
            <person name="Henrissat B."/>
            <person name="Reynolds N.K."/>
            <person name="Benny G.L."/>
            <person name="Smith M.E."/>
            <person name="James T.Y."/>
            <person name="Grigoriev I.V."/>
        </authorList>
    </citation>
    <scope>NUCLEOTIDE SEQUENCE [LARGE SCALE GENOMIC DNA]</scope>
    <source>
        <strain evidence="15">RSA 1356</strain>
    </source>
</reference>
<feature type="repeat" description="WD" evidence="9">
    <location>
        <begin position="130"/>
        <end position="171"/>
    </location>
</feature>
<feature type="compositionally biased region" description="Basic and acidic residues" evidence="11">
    <location>
        <begin position="496"/>
        <end position="517"/>
    </location>
</feature>
<dbReference type="InterPro" id="IPR019015">
    <property type="entry name" value="HIRA_B_motif"/>
</dbReference>
<dbReference type="InterPro" id="IPR036322">
    <property type="entry name" value="WD40_repeat_dom_sf"/>
</dbReference>
<dbReference type="SMART" id="SM00320">
    <property type="entry name" value="WD40"/>
    <property type="match status" value="6"/>
</dbReference>
<comment type="similarity">
    <text evidence="2 10">Belongs to the WD repeat HIR1 family.</text>
</comment>
<dbReference type="Pfam" id="PF09453">
    <property type="entry name" value="HIRA_B"/>
    <property type="match status" value="1"/>
</dbReference>
<evidence type="ECO:0000256" key="2">
    <source>
        <dbReference type="ARBA" id="ARBA00007306"/>
    </source>
</evidence>
<dbReference type="PROSITE" id="PS50294">
    <property type="entry name" value="WD_REPEATS_REGION"/>
    <property type="match status" value="3"/>
</dbReference>
<dbReference type="STRING" id="78915.A0A4P9XQC6"/>
<dbReference type="GO" id="GO:0000417">
    <property type="term" value="C:HIR complex"/>
    <property type="evidence" value="ECO:0007669"/>
    <property type="project" value="TreeGrafter"/>
</dbReference>
<evidence type="ECO:0000256" key="10">
    <source>
        <dbReference type="RuleBase" id="RU364014"/>
    </source>
</evidence>
<dbReference type="InterPro" id="IPR031120">
    <property type="entry name" value="HIR1-like"/>
</dbReference>
<evidence type="ECO:0000259" key="13">
    <source>
        <dbReference type="Pfam" id="PF24105"/>
    </source>
</evidence>
<evidence type="ECO:0000259" key="12">
    <source>
        <dbReference type="Pfam" id="PF07569"/>
    </source>
</evidence>
<dbReference type="GO" id="GO:0006351">
    <property type="term" value="P:DNA-templated transcription"/>
    <property type="evidence" value="ECO:0007669"/>
    <property type="project" value="InterPro"/>
</dbReference>
<evidence type="ECO:0000256" key="9">
    <source>
        <dbReference type="PROSITE-ProRule" id="PRU00221"/>
    </source>
</evidence>
<dbReference type="Gene3D" id="2.130.10.10">
    <property type="entry name" value="YVTN repeat-like/Quinoprotein amine dehydrogenase"/>
    <property type="match status" value="2"/>
</dbReference>
<dbReference type="CDD" id="cd00200">
    <property type="entry name" value="WD40"/>
    <property type="match status" value="1"/>
</dbReference>
<dbReference type="InterPro" id="IPR015943">
    <property type="entry name" value="WD40/YVTN_repeat-like_dom_sf"/>
</dbReference>
<keyword evidence="10" id="KW-0678">Repressor</keyword>
<evidence type="ECO:0000256" key="3">
    <source>
        <dbReference type="ARBA" id="ARBA00022574"/>
    </source>
</evidence>
<organism evidence="14 15">
    <name type="scientific">Thamnocephalis sphaerospora</name>
    <dbReference type="NCBI Taxonomy" id="78915"/>
    <lineage>
        <taxon>Eukaryota</taxon>
        <taxon>Fungi</taxon>
        <taxon>Fungi incertae sedis</taxon>
        <taxon>Zoopagomycota</taxon>
        <taxon>Zoopagomycotina</taxon>
        <taxon>Zoopagomycetes</taxon>
        <taxon>Zoopagales</taxon>
        <taxon>Sigmoideomycetaceae</taxon>
        <taxon>Thamnocephalis</taxon>
    </lineage>
</organism>
<evidence type="ECO:0000256" key="4">
    <source>
        <dbReference type="ARBA" id="ARBA00022737"/>
    </source>
</evidence>
<dbReference type="Pfam" id="PF07569">
    <property type="entry name" value="Hira"/>
    <property type="match status" value="1"/>
</dbReference>
<evidence type="ECO:0000256" key="11">
    <source>
        <dbReference type="SAM" id="MobiDB-lite"/>
    </source>
</evidence>
<feature type="region of interest" description="Disordered" evidence="11">
    <location>
        <begin position="418"/>
        <end position="454"/>
    </location>
</feature>
<dbReference type="PANTHER" id="PTHR13831">
    <property type="entry name" value="MEMBER OF THE HIR1 FAMILY OF WD-REPEAT PROTEINS"/>
    <property type="match status" value="1"/>
</dbReference>
<name>A0A4P9XQC6_9FUNG</name>
<evidence type="ECO:0000256" key="6">
    <source>
        <dbReference type="ARBA" id="ARBA00023015"/>
    </source>
</evidence>
<evidence type="ECO:0000256" key="8">
    <source>
        <dbReference type="ARBA" id="ARBA00023242"/>
    </source>
</evidence>
<evidence type="ECO:0000313" key="14">
    <source>
        <dbReference type="EMBL" id="RKP08235.1"/>
    </source>
</evidence>
<dbReference type="InterPro" id="IPR001680">
    <property type="entry name" value="WD40_rpt"/>
</dbReference>
<dbReference type="EMBL" id="KZ992623">
    <property type="protein sequence ID" value="RKP08235.1"/>
    <property type="molecule type" value="Genomic_DNA"/>
</dbReference>
<proteinExistence type="inferred from homology"/>
<feature type="domain" description="Protein HIRA-like C-terminal" evidence="12">
    <location>
        <begin position="661"/>
        <end position="871"/>
    </location>
</feature>
<dbReference type="PANTHER" id="PTHR13831:SF0">
    <property type="entry name" value="PROTEIN HIRA"/>
    <property type="match status" value="1"/>
</dbReference>
<dbReference type="InterPro" id="IPR055410">
    <property type="entry name" value="Beta-prop_CAF1B_HIR1"/>
</dbReference>
<dbReference type="Pfam" id="PF24105">
    <property type="entry name" value="Beta-prop_CAF1B_HIR1"/>
    <property type="match status" value="1"/>
</dbReference>
<dbReference type="InterPro" id="IPR011494">
    <property type="entry name" value="HIRA-like_C"/>
</dbReference>
<keyword evidence="5 10" id="KW-0156">Chromatin regulator</keyword>
<dbReference type="PROSITE" id="PS50082">
    <property type="entry name" value="WD_REPEATS_2"/>
    <property type="match status" value="4"/>
</dbReference>
<evidence type="ECO:0000313" key="15">
    <source>
        <dbReference type="Proteomes" id="UP000271241"/>
    </source>
</evidence>
<evidence type="ECO:0000256" key="5">
    <source>
        <dbReference type="ARBA" id="ARBA00022853"/>
    </source>
</evidence>